<reference evidence="2" key="1">
    <citation type="journal article" date="2019" name="Int. J. Syst. Evol. Microbiol.">
        <title>The Global Catalogue of Microorganisms (GCM) 10K type strain sequencing project: providing services to taxonomists for standard genome sequencing and annotation.</title>
        <authorList>
            <consortium name="The Broad Institute Genomics Platform"/>
            <consortium name="The Broad Institute Genome Sequencing Center for Infectious Disease"/>
            <person name="Wu L."/>
            <person name="Ma J."/>
        </authorList>
    </citation>
    <scope>NUCLEOTIDE SEQUENCE [LARGE SCALE GENOMIC DNA]</scope>
    <source>
        <strain evidence="2">CCUG 53903</strain>
    </source>
</reference>
<dbReference type="EMBL" id="JBHTBZ010000068">
    <property type="protein sequence ID" value="MFC7462384.1"/>
    <property type="molecule type" value="Genomic_DNA"/>
</dbReference>
<dbReference type="RefSeq" id="WP_382203172.1">
    <property type="nucleotide sequence ID" value="NZ_JBHTBZ010000068.1"/>
</dbReference>
<evidence type="ECO:0000313" key="1">
    <source>
        <dbReference type="EMBL" id="MFC7462384.1"/>
    </source>
</evidence>
<organism evidence="1 2">
    <name type="scientific">Hydrogenophaga defluvii</name>
    <dbReference type="NCBI Taxonomy" id="249410"/>
    <lineage>
        <taxon>Bacteria</taxon>
        <taxon>Pseudomonadati</taxon>
        <taxon>Pseudomonadota</taxon>
        <taxon>Betaproteobacteria</taxon>
        <taxon>Burkholderiales</taxon>
        <taxon>Comamonadaceae</taxon>
        <taxon>Hydrogenophaga</taxon>
    </lineage>
</organism>
<evidence type="ECO:0000313" key="2">
    <source>
        <dbReference type="Proteomes" id="UP001596457"/>
    </source>
</evidence>
<sequence length="64" mass="6789">MKPSPADQQQLEDALDEVLRLQAAVDAAPQCADTMMALIVGMARVSDLMEGIAINAMMPPPAVH</sequence>
<comment type="caution">
    <text evidence="1">The sequence shown here is derived from an EMBL/GenBank/DDBJ whole genome shotgun (WGS) entry which is preliminary data.</text>
</comment>
<accession>A0ABW2SGL3</accession>
<keyword evidence="2" id="KW-1185">Reference proteome</keyword>
<evidence type="ECO:0008006" key="3">
    <source>
        <dbReference type="Google" id="ProtNLM"/>
    </source>
</evidence>
<proteinExistence type="predicted"/>
<name>A0ABW2SGL3_9BURK</name>
<gene>
    <name evidence="1" type="ORF">ACFQU0_18310</name>
</gene>
<protein>
    <recommendedName>
        <fullName evidence="3">DUF4089 domain-containing protein</fullName>
    </recommendedName>
</protein>
<dbReference type="Proteomes" id="UP001596457">
    <property type="component" value="Unassembled WGS sequence"/>
</dbReference>